<evidence type="ECO:0000313" key="1">
    <source>
        <dbReference type="EMBL" id="CAH2066250.1"/>
    </source>
</evidence>
<accession>A0AAU9SHT2</accession>
<sequence length="34" mass="4012">MPNKSIIRQRIQELVTNSANKKRNLSSRQEQETL</sequence>
<proteinExistence type="predicted"/>
<dbReference type="EMBL" id="OU466861">
    <property type="protein sequence ID" value="CAH2066250.1"/>
    <property type="molecule type" value="Genomic_DNA"/>
</dbReference>
<dbReference type="Proteomes" id="UP000836841">
    <property type="component" value="Chromosome 5"/>
</dbReference>
<dbReference type="AlphaFoldDB" id="A0AAU9SHT2"/>
<gene>
    <name evidence="1" type="ORF">TAV2_LOCUS16144</name>
</gene>
<reference evidence="1 2" key="1">
    <citation type="submission" date="2022-03" db="EMBL/GenBank/DDBJ databases">
        <authorList>
            <person name="Nunn A."/>
            <person name="Chopra R."/>
            <person name="Nunn A."/>
            <person name="Contreras Garrido A."/>
        </authorList>
    </citation>
    <scope>NUCLEOTIDE SEQUENCE [LARGE SCALE GENOMIC DNA]</scope>
</reference>
<keyword evidence="2" id="KW-1185">Reference proteome</keyword>
<protein>
    <submittedName>
        <fullName evidence="1">Uncharacterized protein</fullName>
    </submittedName>
</protein>
<evidence type="ECO:0000313" key="2">
    <source>
        <dbReference type="Proteomes" id="UP000836841"/>
    </source>
</evidence>
<organism evidence="1 2">
    <name type="scientific">Thlaspi arvense</name>
    <name type="common">Field penny-cress</name>
    <dbReference type="NCBI Taxonomy" id="13288"/>
    <lineage>
        <taxon>Eukaryota</taxon>
        <taxon>Viridiplantae</taxon>
        <taxon>Streptophyta</taxon>
        <taxon>Embryophyta</taxon>
        <taxon>Tracheophyta</taxon>
        <taxon>Spermatophyta</taxon>
        <taxon>Magnoliopsida</taxon>
        <taxon>eudicotyledons</taxon>
        <taxon>Gunneridae</taxon>
        <taxon>Pentapetalae</taxon>
        <taxon>rosids</taxon>
        <taxon>malvids</taxon>
        <taxon>Brassicales</taxon>
        <taxon>Brassicaceae</taxon>
        <taxon>Thlaspideae</taxon>
        <taxon>Thlaspi</taxon>
    </lineage>
</organism>
<name>A0AAU9SHT2_THLAR</name>